<feature type="non-terminal residue" evidence="2">
    <location>
        <position position="1"/>
    </location>
</feature>
<feature type="compositionally biased region" description="Polar residues" evidence="1">
    <location>
        <begin position="42"/>
        <end position="53"/>
    </location>
</feature>
<feature type="compositionally biased region" description="Basic residues" evidence="1">
    <location>
        <begin position="573"/>
        <end position="582"/>
    </location>
</feature>
<feature type="compositionally biased region" description="Low complexity" evidence="1">
    <location>
        <begin position="24"/>
        <end position="41"/>
    </location>
</feature>
<evidence type="ECO:0008006" key="4">
    <source>
        <dbReference type="Google" id="ProtNLM"/>
    </source>
</evidence>
<feature type="compositionally biased region" description="Polar residues" evidence="1">
    <location>
        <begin position="306"/>
        <end position="315"/>
    </location>
</feature>
<feature type="compositionally biased region" description="Basic residues" evidence="1">
    <location>
        <begin position="143"/>
        <end position="155"/>
    </location>
</feature>
<feature type="region of interest" description="Disordered" evidence="1">
    <location>
        <begin position="24"/>
        <end position="69"/>
    </location>
</feature>
<feature type="region of interest" description="Disordered" evidence="1">
    <location>
        <begin position="522"/>
        <end position="588"/>
    </location>
</feature>
<protein>
    <recommendedName>
        <fullName evidence="4">Mucin</fullName>
    </recommendedName>
</protein>
<accession>A0A3E2GXG6</accession>
<name>A0A3E2GXG6_SCYLI</name>
<feature type="compositionally biased region" description="Polar residues" evidence="1">
    <location>
        <begin position="527"/>
        <end position="537"/>
    </location>
</feature>
<gene>
    <name evidence="2" type="ORF">B7463_g10490</name>
</gene>
<feature type="region of interest" description="Disordered" evidence="1">
    <location>
        <begin position="111"/>
        <end position="155"/>
    </location>
</feature>
<organism evidence="2 3">
    <name type="scientific">Scytalidium lignicola</name>
    <name type="common">Hyphomycete</name>
    <dbReference type="NCBI Taxonomy" id="5539"/>
    <lineage>
        <taxon>Eukaryota</taxon>
        <taxon>Fungi</taxon>
        <taxon>Dikarya</taxon>
        <taxon>Ascomycota</taxon>
        <taxon>Pezizomycotina</taxon>
        <taxon>Leotiomycetes</taxon>
        <taxon>Leotiomycetes incertae sedis</taxon>
        <taxon>Scytalidium</taxon>
    </lineage>
</organism>
<evidence type="ECO:0000313" key="2">
    <source>
        <dbReference type="EMBL" id="RFU25845.1"/>
    </source>
</evidence>
<dbReference type="AlphaFoldDB" id="A0A3E2GXG6"/>
<evidence type="ECO:0000256" key="1">
    <source>
        <dbReference type="SAM" id="MobiDB-lite"/>
    </source>
</evidence>
<feature type="region of interest" description="Disordered" evidence="1">
    <location>
        <begin position="387"/>
        <end position="474"/>
    </location>
</feature>
<keyword evidence="3" id="KW-1185">Reference proteome</keyword>
<reference evidence="2 3" key="1">
    <citation type="submission" date="2018-05" db="EMBL/GenBank/DDBJ databases">
        <title>Draft genome sequence of Scytalidium lignicola DSM 105466, a ubiquitous saprotrophic fungus.</title>
        <authorList>
            <person name="Buettner E."/>
            <person name="Gebauer A.M."/>
            <person name="Hofrichter M."/>
            <person name="Liers C."/>
            <person name="Kellner H."/>
        </authorList>
    </citation>
    <scope>NUCLEOTIDE SEQUENCE [LARGE SCALE GENOMIC DNA]</scope>
    <source>
        <strain evidence="2 3">DSM 105466</strain>
    </source>
</reference>
<evidence type="ECO:0000313" key="3">
    <source>
        <dbReference type="Proteomes" id="UP000258309"/>
    </source>
</evidence>
<feature type="compositionally biased region" description="Basic and acidic residues" evidence="1">
    <location>
        <begin position="407"/>
        <end position="426"/>
    </location>
</feature>
<dbReference type="Proteomes" id="UP000258309">
    <property type="component" value="Unassembled WGS sequence"/>
</dbReference>
<dbReference type="STRING" id="5539.A0A3E2GXG6"/>
<feature type="compositionally biased region" description="Basic and acidic residues" evidence="1">
    <location>
        <begin position="179"/>
        <end position="190"/>
    </location>
</feature>
<feature type="non-terminal residue" evidence="2">
    <location>
        <position position="588"/>
    </location>
</feature>
<feature type="region of interest" description="Disordered" evidence="1">
    <location>
        <begin position="221"/>
        <end position="244"/>
    </location>
</feature>
<comment type="caution">
    <text evidence="2">The sequence shown here is derived from an EMBL/GenBank/DDBJ whole genome shotgun (WGS) entry which is preliminary data.</text>
</comment>
<dbReference type="OrthoDB" id="5380370at2759"/>
<feature type="region of interest" description="Disordered" evidence="1">
    <location>
        <begin position="179"/>
        <end position="198"/>
    </location>
</feature>
<sequence>MAPIHAQESYQAQSTYPFYSSFTTLSSSTSDLNSSSYSNTNRPSYSSSASFQRDGSFRPHSAQDLPPARYRKNMKTMTGFATTEDEFAALPIAIRRKYFSTLERLRFAESARSSTLEEDVPSPNHRKGSLAERRGVSVPAIQPRRKLSSARRSRRGSRQYFASANDFSWFLTLPEKARSRQSTRDGEHSRPSGRATGSVILDAADEAVYKARRASRNLTSMIIPPTPSSAQSSPDTEHTCAGSSPTMADAMLESFRWMDEEEDLDLRLMLDDYHANLDGAVLPNSSSDRRPSFRRTMSVSKIPFGRSSTSPSQPASPRPESIHKPHNRQKSRAMSLISPKHIVHDSISSIDPHATHYQDPEARLKLRVYLASPQKFDEAIEFGFPSLDTVAEGGGDKENKPPPPKHASKELGPKKRISSEDIKSFLDDTGPLFEDDTSMLDPESPLTPRGLDNSFRSQYSTPSGSLNRPKHNKAASDYAHLGIHKPAVVRHPDSYAQAMAGNREMTLRMTLTRPDLRADETALYGWQGSSQGPSRGTSLAFDRGEESYGTKGPFGGADGWGPPPDKENGSLRRFWKKVKSSQRKGSSS</sequence>
<proteinExistence type="predicted"/>
<dbReference type="EMBL" id="NCSJ02000300">
    <property type="protein sequence ID" value="RFU25845.1"/>
    <property type="molecule type" value="Genomic_DNA"/>
</dbReference>
<dbReference type="OMA" id="RKKLRMY"/>
<feature type="region of interest" description="Disordered" evidence="1">
    <location>
        <begin position="278"/>
        <end position="332"/>
    </location>
</feature>
<feature type="compositionally biased region" description="Polar residues" evidence="1">
    <location>
        <begin position="454"/>
        <end position="466"/>
    </location>
</feature>